<dbReference type="Proteomes" id="UP000249340">
    <property type="component" value="Chromosome"/>
</dbReference>
<evidence type="ECO:0000313" key="3">
    <source>
        <dbReference type="EMBL" id="AXI76623.1"/>
    </source>
</evidence>
<evidence type="ECO:0000313" key="4">
    <source>
        <dbReference type="Proteomes" id="UP000249340"/>
    </source>
</evidence>
<name>A0A345SSB8_9ACTN</name>
<feature type="compositionally biased region" description="Low complexity" evidence="1">
    <location>
        <begin position="88"/>
        <end position="100"/>
    </location>
</feature>
<feature type="transmembrane region" description="Helical" evidence="2">
    <location>
        <begin position="21"/>
        <end position="43"/>
    </location>
</feature>
<keyword evidence="2" id="KW-0472">Membrane</keyword>
<feature type="compositionally biased region" description="Basic residues" evidence="1">
    <location>
        <begin position="101"/>
        <end position="111"/>
    </location>
</feature>
<keyword evidence="2" id="KW-0812">Transmembrane</keyword>
<reference evidence="4" key="1">
    <citation type="submission" date="2018-07" db="EMBL/GenBank/DDBJ databases">
        <title>Streptacidiphilus bronchialis DSM 106435 chromosome.</title>
        <authorList>
            <person name="Batra D."/>
            <person name="Gulvik C.A."/>
        </authorList>
    </citation>
    <scope>NUCLEOTIDE SEQUENCE [LARGE SCALE GENOMIC DNA]</scope>
    <source>
        <strain evidence="4">DSM 106435</strain>
    </source>
</reference>
<keyword evidence="2" id="KW-1133">Transmembrane helix</keyword>
<protein>
    <submittedName>
        <fullName evidence="3">Uncharacterized protein</fullName>
    </submittedName>
</protein>
<gene>
    <name evidence="3" type="ORF">C7M71_003205</name>
</gene>
<feature type="transmembrane region" description="Helical" evidence="2">
    <location>
        <begin position="49"/>
        <end position="74"/>
    </location>
</feature>
<evidence type="ECO:0000256" key="1">
    <source>
        <dbReference type="SAM" id="MobiDB-lite"/>
    </source>
</evidence>
<proteinExistence type="predicted"/>
<dbReference type="AlphaFoldDB" id="A0A345SSB8"/>
<dbReference type="EMBL" id="CP031264">
    <property type="protein sequence ID" value="AXI76623.1"/>
    <property type="molecule type" value="Genomic_DNA"/>
</dbReference>
<keyword evidence="4" id="KW-1185">Reference proteome</keyword>
<sequence>MGVSRRTEGTRRRRLPDEVRAAAVRAWLSFAFTLVCLMVTVLASLAGTWVLLPALLVTALGVLTSTWCLLDIWIARQVAAQRTWGTGTGTAWANAAGTGRPPRRRRHPRPA</sequence>
<dbReference type="RefSeq" id="WP_114914147.1">
    <property type="nucleotide sequence ID" value="NZ_CP031264.1"/>
</dbReference>
<evidence type="ECO:0000256" key="2">
    <source>
        <dbReference type="SAM" id="Phobius"/>
    </source>
</evidence>
<dbReference type="OrthoDB" id="3873298at2"/>
<organism evidence="3 4">
    <name type="scientific">Peterkaempfera bronchialis</name>
    <dbReference type="NCBI Taxonomy" id="2126346"/>
    <lineage>
        <taxon>Bacteria</taxon>
        <taxon>Bacillati</taxon>
        <taxon>Actinomycetota</taxon>
        <taxon>Actinomycetes</taxon>
        <taxon>Kitasatosporales</taxon>
        <taxon>Streptomycetaceae</taxon>
        <taxon>Peterkaempfera</taxon>
    </lineage>
</organism>
<accession>A0A345SSB8</accession>
<dbReference type="KEGG" id="stri:C7M71_003205"/>
<feature type="region of interest" description="Disordered" evidence="1">
    <location>
        <begin position="88"/>
        <end position="111"/>
    </location>
</feature>